<keyword evidence="1" id="KW-0472">Membrane</keyword>
<feature type="transmembrane region" description="Helical" evidence="1">
    <location>
        <begin position="21"/>
        <end position="38"/>
    </location>
</feature>
<protein>
    <submittedName>
        <fullName evidence="2">Uncharacterized protein</fullName>
    </submittedName>
</protein>
<keyword evidence="1" id="KW-0812">Transmembrane</keyword>
<organism evidence="2">
    <name type="scientific">uncultured Anaerotruncus sp</name>
    <dbReference type="NCBI Taxonomy" id="905011"/>
    <lineage>
        <taxon>Bacteria</taxon>
        <taxon>Bacillati</taxon>
        <taxon>Bacillota</taxon>
        <taxon>Clostridia</taxon>
        <taxon>Eubacteriales</taxon>
        <taxon>Oscillospiraceae</taxon>
        <taxon>Anaerotruncus</taxon>
        <taxon>environmental samples</taxon>
    </lineage>
</organism>
<reference evidence="2" key="1">
    <citation type="submission" date="2019-11" db="EMBL/GenBank/DDBJ databases">
        <authorList>
            <person name="Feng L."/>
        </authorList>
    </citation>
    <scope>NUCLEOTIDE SEQUENCE</scope>
    <source>
        <strain evidence="2">AundefinedLFYP135</strain>
    </source>
</reference>
<feature type="transmembrane region" description="Helical" evidence="1">
    <location>
        <begin position="58"/>
        <end position="77"/>
    </location>
</feature>
<feature type="transmembrane region" description="Helical" evidence="1">
    <location>
        <begin position="111"/>
        <end position="135"/>
    </location>
</feature>
<accession>A0A6N2R5T9</accession>
<sequence length="183" mass="20746">MRQLIRWIWKEKMEINKNIRVAFGILGIVFGCFCIVKYSSALQNQEIDFAGSGFTVTFQLTVIGIVSAIIALLYSNIERIRESLMDKNILTREMEGIIEEIFRELQQTVKFLLIILCVQFLFSNICLLDIATGSIELADLSVKSWGVVINLSAISLSIWGMFDVVSSLFNLVKVSRRLERKGG</sequence>
<name>A0A6N2R5T9_9FIRM</name>
<feature type="transmembrane region" description="Helical" evidence="1">
    <location>
        <begin position="147"/>
        <end position="172"/>
    </location>
</feature>
<dbReference type="AlphaFoldDB" id="A0A6N2R5T9"/>
<proteinExistence type="predicted"/>
<gene>
    <name evidence="2" type="ORF">AULFYP135_00229</name>
</gene>
<dbReference type="PROSITE" id="PS51257">
    <property type="entry name" value="PROKAR_LIPOPROTEIN"/>
    <property type="match status" value="1"/>
</dbReference>
<keyword evidence="1" id="KW-1133">Transmembrane helix</keyword>
<evidence type="ECO:0000313" key="2">
    <source>
        <dbReference type="EMBL" id="VYS75858.1"/>
    </source>
</evidence>
<evidence type="ECO:0000256" key="1">
    <source>
        <dbReference type="SAM" id="Phobius"/>
    </source>
</evidence>
<dbReference type="EMBL" id="CACRSL010000003">
    <property type="protein sequence ID" value="VYS75858.1"/>
    <property type="molecule type" value="Genomic_DNA"/>
</dbReference>